<accession>A0A810B1L8</accession>
<protein>
    <submittedName>
        <fullName evidence="6">Uncharacterized protein</fullName>
    </submittedName>
</protein>
<reference evidence="8" key="9">
    <citation type="submission" date="2020-05" db="EMBL/GenBank/DDBJ databases">
        <title>Complete genome sequence of Bradyrhizobium diazoefficiens XF9 isolated from soybean nodule.</title>
        <authorList>
            <person name="Noda R."/>
            <person name="Kakizaki K."/>
            <person name="Minamisawa K."/>
        </authorList>
    </citation>
    <scope>NUCLEOTIDE SEQUENCE</scope>
    <source>
        <strain evidence="8">XF9</strain>
    </source>
</reference>
<reference evidence="5" key="6">
    <citation type="submission" date="2020-05" db="EMBL/GenBank/DDBJ databases">
        <title>Complete genome sequence of Bradyrhizobium diazoefficiens XF5 isolated from soybean nodule.</title>
        <authorList>
            <person name="Noda R."/>
            <person name="Kakizaki K."/>
            <person name="Minamisawa K."/>
        </authorList>
    </citation>
    <scope>NUCLEOTIDE SEQUENCE</scope>
    <source>
        <strain evidence="5">XF5</strain>
    </source>
</reference>
<reference evidence="6" key="7">
    <citation type="submission" date="2020-05" db="EMBL/GenBank/DDBJ databases">
        <title>Complete genome sequence of Bradyrhizobium diazoefficiens XF6 isolated from soybean nodule.</title>
        <authorList>
            <person name="Noda R."/>
            <person name="Kakizaki K."/>
            <person name="Minamisawa K."/>
        </authorList>
    </citation>
    <scope>NUCLEOTIDE SEQUENCE</scope>
    <source>
        <strain evidence="6">XF6</strain>
    </source>
</reference>
<evidence type="ECO:0000313" key="7">
    <source>
        <dbReference type="EMBL" id="BCE78537.1"/>
    </source>
</evidence>
<dbReference type="EMBL" id="AP023095">
    <property type="protein sequence ID" value="BCE61161.1"/>
    <property type="molecule type" value="Genomic_DNA"/>
</dbReference>
<reference evidence="9" key="2">
    <citation type="submission" date="2020-05" db="EMBL/GenBank/DDBJ databases">
        <title>Complete genome sequence of Bradyrhizobium diazoefficiens XF10 isolated from soybean nodule.</title>
        <authorList>
            <person name="Noda R."/>
            <person name="Kakizaki K."/>
            <person name="Minamisawa K."/>
        </authorList>
    </citation>
    <scope>NUCLEOTIDE SEQUENCE</scope>
    <source>
        <strain evidence="9">XF10</strain>
    </source>
</reference>
<evidence type="ECO:0000313" key="3">
    <source>
        <dbReference type="EMBL" id="BCE43611.1"/>
    </source>
</evidence>
<dbReference type="EMBL" id="AP023097">
    <property type="protein sequence ID" value="BCE78537.1"/>
    <property type="molecule type" value="Genomic_DNA"/>
</dbReference>
<evidence type="ECO:0000313" key="1">
    <source>
        <dbReference type="EMBL" id="BCE26187.1"/>
    </source>
</evidence>
<dbReference type="EMBL" id="AP023093">
    <property type="protein sequence ID" value="BCE43611.1"/>
    <property type="molecule type" value="Genomic_DNA"/>
</dbReference>
<reference evidence="4" key="5">
    <citation type="submission" date="2020-05" db="EMBL/GenBank/DDBJ databases">
        <title>Complete genome sequence of Bradyrhizobium diazoefficiens XF4 isolated from soybean nodule.</title>
        <authorList>
            <person name="Noda R."/>
            <person name="Kakizaki K."/>
            <person name="Minamisawa K."/>
        </authorList>
    </citation>
    <scope>NUCLEOTIDE SEQUENCE</scope>
    <source>
        <strain evidence="4">XF4</strain>
    </source>
</reference>
<dbReference type="EMBL" id="AP023094">
    <property type="protein sequence ID" value="BCE52444.1"/>
    <property type="molecule type" value="Genomic_DNA"/>
</dbReference>
<reference evidence="1" key="1">
    <citation type="submission" date="2020-05" db="EMBL/GenBank/DDBJ databases">
        <title>Complete genome sequence of Bradyrhizobium diazoefficiens XF1 isolated from soybean nodule.</title>
        <authorList>
            <person name="Noda R."/>
            <person name="Kakizaki K."/>
            <person name="Minamisawa K."/>
        </authorList>
    </citation>
    <scope>NUCLEOTIDE SEQUENCE</scope>
    <source>
        <strain evidence="1">XF1</strain>
    </source>
</reference>
<gene>
    <name evidence="9" type="ORF">XF10B_87310</name>
    <name evidence="1" type="ORF">XF1B_88680</name>
    <name evidence="2" type="ORF">XF2B_86960</name>
    <name evidence="3" type="ORF">XF3B_86420</name>
    <name evidence="4" type="ORF">XF4B_87930</name>
    <name evidence="5" type="ORF">XF5B_86730</name>
    <name evidence="6" type="ORF">XF6B_86480</name>
    <name evidence="7" type="ORF">XF8B_86480</name>
    <name evidence="8" type="ORF">XF9B_85810</name>
</gene>
<evidence type="ECO:0000313" key="6">
    <source>
        <dbReference type="EMBL" id="BCE69849.1"/>
    </source>
</evidence>
<dbReference type="EMBL" id="AP023098">
    <property type="protein sequence ID" value="BCE87160.1"/>
    <property type="molecule type" value="Genomic_DNA"/>
</dbReference>
<dbReference type="EMBL" id="AP023099">
    <property type="protein sequence ID" value="BCE95933.1"/>
    <property type="molecule type" value="Genomic_DNA"/>
</dbReference>
<dbReference type="EMBL" id="AP023092">
    <property type="protein sequence ID" value="BCE34927.1"/>
    <property type="molecule type" value="Genomic_DNA"/>
</dbReference>
<evidence type="ECO:0000313" key="2">
    <source>
        <dbReference type="EMBL" id="BCE34927.1"/>
    </source>
</evidence>
<evidence type="ECO:0000313" key="8">
    <source>
        <dbReference type="EMBL" id="BCE87160.1"/>
    </source>
</evidence>
<proteinExistence type="predicted"/>
<reference evidence="7" key="8">
    <citation type="submission" date="2020-05" db="EMBL/GenBank/DDBJ databases">
        <title>Complete genome sequence of Bradyrhizobium diazoefficiens XF8 isolated from soybean nodule.</title>
        <authorList>
            <person name="Noda R."/>
            <person name="Kakizaki K."/>
            <person name="Minamisawa K."/>
        </authorList>
    </citation>
    <scope>NUCLEOTIDE SEQUENCE</scope>
    <source>
        <strain evidence="7">XF8</strain>
    </source>
</reference>
<dbReference type="AlphaFoldDB" id="A0A810B1L8"/>
<evidence type="ECO:0000313" key="9">
    <source>
        <dbReference type="EMBL" id="BCE95933.1"/>
    </source>
</evidence>
<dbReference type="EMBL" id="AP023096">
    <property type="protein sequence ID" value="BCE69849.1"/>
    <property type="molecule type" value="Genomic_DNA"/>
</dbReference>
<evidence type="ECO:0000313" key="4">
    <source>
        <dbReference type="EMBL" id="BCE52444.1"/>
    </source>
</evidence>
<dbReference type="EMBL" id="AP023091">
    <property type="protein sequence ID" value="BCE26187.1"/>
    <property type="molecule type" value="Genomic_DNA"/>
</dbReference>
<reference evidence="3" key="4">
    <citation type="submission" date="2020-05" db="EMBL/GenBank/DDBJ databases">
        <title>Complete genome sequence of Bradyrhizobium diazoefficiens XF3 isolated from soybean nodule.</title>
        <authorList>
            <person name="Noda R."/>
            <person name="Kakizaki K."/>
            <person name="Minamisawa K."/>
        </authorList>
    </citation>
    <scope>NUCLEOTIDE SEQUENCE</scope>
    <source>
        <strain evidence="3">XF3</strain>
    </source>
</reference>
<reference evidence="2" key="3">
    <citation type="submission" date="2020-05" db="EMBL/GenBank/DDBJ databases">
        <title>Complete genome sequence of Bradyrhizobium diazoefficiens XF2 isolated from soybean nodule.</title>
        <authorList>
            <person name="Noda R."/>
            <person name="Kakizaki K."/>
            <person name="Minamisawa K."/>
        </authorList>
    </citation>
    <scope>NUCLEOTIDE SEQUENCE</scope>
    <source>
        <strain evidence="2">XF2</strain>
    </source>
</reference>
<evidence type="ECO:0000313" key="5">
    <source>
        <dbReference type="EMBL" id="BCE61161.1"/>
    </source>
</evidence>
<name>A0A810B1L8_9BRAD</name>
<sequence length="55" mass="6173">MKARVKGDGLIHHLEIGTETPDLIVQLSEAACHDREMFSSVIGFEKAIERGFNKF</sequence>
<organism evidence="6">
    <name type="scientific">Bradyrhizobium diazoefficiens</name>
    <dbReference type="NCBI Taxonomy" id="1355477"/>
    <lineage>
        <taxon>Bacteria</taxon>
        <taxon>Pseudomonadati</taxon>
        <taxon>Pseudomonadota</taxon>
        <taxon>Alphaproteobacteria</taxon>
        <taxon>Hyphomicrobiales</taxon>
        <taxon>Nitrobacteraceae</taxon>
        <taxon>Bradyrhizobium</taxon>
    </lineage>
</organism>